<keyword evidence="8" id="KW-1185">Reference proteome</keyword>
<evidence type="ECO:0000313" key="7">
    <source>
        <dbReference type="EMBL" id="QDZ01315.1"/>
    </source>
</evidence>
<dbReference type="PANTHER" id="PTHR30482:SF10">
    <property type="entry name" value="HIGH-AFFINITY BRANCHED-CHAIN AMINO ACID TRANSPORT PROTEIN BRAE"/>
    <property type="match status" value="1"/>
</dbReference>
<dbReference type="OrthoDB" id="9804361at2"/>
<dbReference type="InterPro" id="IPR001851">
    <property type="entry name" value="ABC_transp_permease"/>
</dbReference>
<keyword evidence="2" id="KW-1003">Cell membrane</keyword>
<evidence type="ECO:0000256" key="4">
    <source>
        <dbReference type="ARBA" id="ARBA00022989"/>
    </source>
</evidence>
<feature type="transmembrane region" description="Helical" evidence="6">
    <location>
        <begin position="129"/>
        <end position="148"/>
    </location>
</feature>
<evidence type="ECO:0000313" key="8">
    <source>
        <dbReference type="Proteomes" id="UP000321389"/>
    </source>
</evidence>
<reference evidence="7" key="1">
    <citation type="submission" date="2020-04" db="EMBL/GenBank/DDBJ databases">
        <title>Nitratireductor sp. nov. isolated from mangrove soil.</title>
        <authorList>
            <person name="Ye Y."/>
        </authorList>
    </citation>
    <scope>NUCLEOTIDE SEQUENCE</scope>
    <source>
        <strain evidence="7">SY7</strain>
    </source>
</reference>
<feature type="transmembrane region" description="Helical" evidence="6">
    <location>
        <begin position="168"/>
        <end position="190"/>
    </location>
</feature>
<dbReference type="KEGG" id="niy:FQ775_13520"/>
<protein>
    <submittedName>
        <fullName evidence="7">Branched-chain amino acid ABC transporter permease</fullName>
    </submittedName>
</protein>
<dbReference type="InterPro" id="IPR043428">
    <property type="entry name" value="LivM-like"/>
</dbReference>
<dbReference type="EMBL" id="CP042301">
    <property type="protein sequence ID" value="QDZ01315.1"/>
    <property type="molecule type" value="Genomic_DNA"/>
</dbReference>
<keyword evidence="3 6" id="KW-0812">Transmembrane</keyword>
<feature type="transmembrane region" description="Helical" evidence="6">
    <location>
        <begin position="37"/>
        <end position="55"/>
    </location>
</feature>
<feature type="transmembrane region" description="Helical" evidence="6">
    <location>
        <begin position="99"/>
        <end position="122"/>
    </location>
</feature>
<sequence>MRSRAQTYLLLAGLILLATLPGYLGSAASARFAIDMMIKLAFVIGLSIFVSNTGILSFGHAAFAGIAAYAAAWFTIPVMTKKVFLPDLPAFVLSTDLGFWGGMATGMLLAAFVAAIFGVAVVRLAGIGASIATLAFLAIVNTTMSHATGLTKGTASLIGLPLLVNLPVATAVVLASLLVASVFAGSRAGLMLRASREDEVAALASGIAVRRLRLAAFILSAAVVGASGVLQGHAIGILSVSQFYLELTFLTLAMLVIGGQNSLSGAVVGAIVIAFLGEMLRTVAGGFTLAGLTVPAMPGLREVALAIIMLAVLMLRPSGIMGNRELSLANLRRRGVQPQEDHVNTAISD</sequence>
<dbReference type="Pfam" id="PF02653">
    <property type="entry name" value="BPD_transp_2"/>
    <property type="match status" value="1"/>
</dbReference>
<evidence type="ECO:0000256" key="3">
    <source>
        <dbReference type="ARBA" id="ARBA00022692"/>
    </source>
</evidence>
<feature type="transmembrane region" description="Helical" evidence="6">
    <location>
        <begin position="62"/>
        <end position="79"/>
    </location>
</feature>
<proteinExistence type="predicted"/>
<feature type="transmembrane region" description="Helical" evidence="6">
    <location>
        <begin position="263"/>
        <end position="284"/>
    </location>
</feature>
<gene>
    <name evidence="7" type="ORF">FQ775_13520</name>
</gene>
<accession>A0A5B8L065</accession>
<keyword evidence="5 6" id="KW-0472">Membrane</keyword>
<evidence type="ECO:0000256" key="6">
    <source>
        <dbReference type="SAM" id="Phobius"/>
    </source>
</evidence>
<comment type="subcellular location">
    <subcellularLocation>
        <location evidence="1">Cell membrane</location>
        <topology evidence="1">Multi-pass membrane protein</topology>
    </subcellularLocation>
</comment>
<evidence type="ECO:0000256" key="2">
    <source>
        <dbReference type="ARBA" id="ARBA00022475"/>
    </source>
</evidence>
<dbReference type="PANTHER" id="PTHR30482">
    <property type="entry name" value="HIGH-AFFINITY BRANCHED-CHAIN AMINO ACID TRANSPORT SYSTEM PERMEASE"/>
    <property type="match status" value="1"/>
</dbReference>
<evidence type="ECO:0000256" key="5">
    <source>
        <dbReference type="ARBA" id="ARBA00023136"/>
    </source>
</evidence>
<dbReference type="CDD" id="cd06581">
    <property type="entry name" value="TM_PBP1_LivM_like"/>
    <property type="match status" value="1"/>
</dbReference>
<dbReference type="AlphaFoldDB" id="A0A5B8L065"/>
<dbReference type="GO" id="GO:0005886">
    <property type="term" value="C:plasma membrane"/>
    <property type="evidence" value="ECO:0007669"/>
    <property type="project" value="UniProtKB-SubCell"/>
</dbReference>
<evidence type="ECO:0000256" key="1">
    <source>
        <dbReference type="ARBA" id="ARBA00004651"/>
    </source>
</evidence>
<organism evidence="7 8">
    <name type="scientific">Nitratireductor mangrovi</name>
    <dbReference type="NCBI Taxonomy" id="2599600"/>
    <lineage>
        <taxon>Bacteria</taxon>
        <taxon>Pseudomonadati</taxon>
        <taxon>Pseudomonadota</taxon>
        <taxon>Alphaproteobacteria</taxon>
        <taxon>Hyphomicrobiales</taxon>
        <taxon>Phyllobacteriaceae</taxon>
        <taxon>Nitratireductor</taxon>
    </lineage>
</organism>
<dbReference type="Proteomes" id="UP000321389">
    <property type="component" value="Chromosome"/>
</dbReference>
<keyword evidence="4 6" id="KW-1133">Transmembrane helix</keyword>
<name>A0A5B8L065_9HYPH</name>
<dbReference type="GO" id="GO:0015658">
    <property type="term" value="F:branched-chain amino acid transmembrane transporter activity"/>
    <property type="evidence" value="ECO:0007669"/>
    <property type="project" value="InterPro"/>
</dbReference>
<feature type="transmembrane region" description="Helical" evidence="6">
    <location>
        <begin position="211"/>
        <end position="229"/>
    </location>
</feature>
<dbReference type="RefSeq" id="WP_146299960.1">
    <property type="nucleotide sequence ID" value="NZ_CP042301.2"/>
</dbReference>